<dbReference type="GO" id="GO:0008541">
    <property type="term" value="C:proteasome regulatory particle, lid subcomplex"/>
    <property type="evidence" value="ECO:0007669"/>
    <property type="project" value="TreeGrafter"/>
</dbReference>
<dbReference type="Gene3D" id="2.30.29.70">
    <property type="entry name" value="Proteasomal ubiquitin receptor Rpn13/ADRM1"/>
    <property type="match status" value="1"/>
</dbReference>
<evidence type="ECO:0000256" key="3">
    <source>
        <dbReference type="ARBA" id="ARBA00022490"/>
    </source>
</evidence>
<dbReference type="GO" id="GO:0070628">
    <property type="term" value="F:proteasome binding"/>
    <property type="evidence" value="ECO:0007669"/>
    <property type="project" value="TreeGrafter"/>
</dbReference>
<dbReference type="Gene3D" id="1.10.2020.20">
    <property type="match status" value="1"/>
</dbReference>
<feature type="region of interest" description="Disordered" evidence="6">
    <location>
        <begin position="149"/>
        <end position="210"/>
    </location>
</feature>
<evidence type="ECO:0000256" key="2">
    <source>
        <dbReference type="ARBA" id="ARBA00004496"/>
    </source>
</evidence>
<dbReference type="GeneID" id="25281918"/>
<gene>
    <name evidence="8" type="ORF">A1O9_07004</name>
</gene>
<evidence type="ECO:0000256" key="6">
    <source>
        <dbReference type="SAM" id="MobiDB-lite"/>
    </source>
</evidence>
<dbReference type="OrthoDB" id="340431at2759"/>
<feature type="compositionally biased region" description="Basic and acidic residues" evidence="6">
    <location>
        <begin position="191"/>
        <end position="203"/>
    </location>
</feature>
<reference evidence="8 9" key="1">
    <citation type="submission" date="2013-03" db="EMBL/GenBank/DDBJ databases">
        <title>The Genome Sequence of Exophiala aquamarina CBS 119918.</title>
        <authorList>
            <consortium name="The Broad Institute Genomics Platform"/>
            <person name="Cuomo C."/>
            <person name="de Hoog S."/>
            <person name="Gorbushina A."/>
            <person name="Walker B."/>
            <person name="Young S.K."/>
            <person name="Zeng Q."/>
            <person name="Gargeya S."/>
            <person name="Fitzgerald M."/>
            <person name="Haas B."/>
            <person name="Abouelleil A."/>
            <person name="Allen A.W."/>
            <person name="Alvarado L."/>
            <person name="Arachchi H.M."/>
            <person name="Berlin A.M."/>
            <person name="Chapman S.B."/>
            <person name="Gainer-Dewar J."/>
            <person name="Goldberg J."/>
            <person name="Griggs A."/>
            <person name="Gujja S."/>
            <person name="Hansen M."/>
            <person name="Howarth C."/>
            <person name="Imamovic A."/>
            <person name="Ireland A."/>
            <person name="Larimer J."/>
            <person name="McCowan C."/>
            <person name="Murphy C."/>
            <person name="Pearson M."/>
            <person name="Poon T.W."/>
            <person name="Priest M."/>
            <person name="Roberts A."/>
            <person name="Saif S."/>
            <person name="Shea T."/>
            <person name="Sisk P."/>
            <person name="Sykes S."/>
            <person name="Wortman J."/>
            <person name="Nusbaum C."/>
            <person name="Birren B."/>
        </authorList>
    </citation>
    <scope>NUCLEOTIDE SEQUENCE [LARGE SCALE GENOMIC DNA]</scope>
    <source>
        <strain evidence="8 9">CBS 119918</strain>
    </source>
</reference>
<dbReference type="FunFam" id="1.10.2020.20:FF:000004">
    <property type="entry name" value="WGS project CABT00000000 data, contig 2.6"/>
    <property type="match status" value="1"/>
</dbReference>
<dbReference type="VEuPathDB" id="FungiDB:A1O9_07004"/>
<dbReference type="InterPro" id="IPR038633">
    <property type="entry name" value="Rpn13/ADRM1_Pru_sf"/>
</dbReference>
<dbReference type="InterPro" id="IPR032368">
    <property type="entry name" value="RPN13_DEUBAD"/>
</dbReference>
<dbReference type="STRING" id="1182545.A0A072P9P7"/>
<feature type="compositionally biased region" description="Acidic residues" evidence="6">
    <location>
        <begin position="154"/>
        <end position="167"/>
    </location>
</feature>
<evidence type="ECO:0000256" key="1">
    <source>
        <dbReference type="ARBA" id="ARBA00004123"/>
    </source>
</evidence>
<dbReference type="EMBL" id="AMGV01000005">
    <property type="protein sequence ID" value="KEF56814.1"/>
    <property type="molecule type" value="Genomic_DNA"/>
</dbReference>
<dbReference type="InterPro" id="IPR038108">
    <property type="entry name" value="RPN13_DEUBAD_sf"/>
</dbReference>
<evidence type="ECO:0000259" key="7">
    <source>
        <dbReference type="PROSITE" id="PS51917"/>
    </source>
</evidence>
<dbReference type="AlphaFoldDB" id="A0A072P9P7"/>
<dbReference type="InterPro" id="IPR044868">
    <property type="entry name" value="Rpn13/ADRM1_Pru"/>
</dbReference>
<dbReference type="InterPro" id="IPR006773">
    <property type="entry name" value="Rpn13/ADRM1"/>
</dbReference>
<organism evidence="8 9">
    <name type="scientific">Exophiala aquamarina CBS 119918</name>
    <dbReference type="NCBI Taxonomy" id="1182545"/>
    <lineage>
        <taxon>Eukaryota</taxon>
        <taxon>Fungi</taxon>
        <taxon>Dikarya</taxon>
        <taxon>Ascomycota</taxon>
        <taxon>Pezizomycotina</taxon>
        <taxon>Eurotiomycetes</taxon>
        <taxon>Chaetothyriomycetidae</taxon>
        <taxon>Chaetothyriales</taxon>
        <taxon>Herpotrichiellaceae</taxon>
        <taxon>Exophiala</taxon>
    </lineage>
</organism>
<dbReference type="PANTHER" id="PTHR12225">
    <property type="entry name" value="ADHESION REGULATING MOLECULE 1 110 KDA CELL MEMBRANE GLYCOPROTEIN"/>
    <property type="match status" value="1"/>
</dbReference>
<keyword evidence="9" id="KW-1185">Reference proteome</keyword>
<dbReference type="GO" id="GO:0005634">
    <property type="term" value="C:nucleus"/>
    <property type="evidence" value="ECO:0007669"/>
    <property type="project" value="UniProtKB-SubCell"/>
</dbReference>
<protein>
    <recommendedName>
        <fullName evidence="7">Pru domain-containing protein</fullName>
    </recommendedName>
</protein>
<dbReference type="PANTHER" id="PTHR12225:SF0">
    <property type="entry name" value="PROTEASOMAL UBIQUITIN RECEPTOR ADRM1"/>
    <property type="match status" value="1"/>
</dbReference>
<dbReference type="HOGENOM" id="CLU_041798_4_0_1"/>
<dbReference type="GO" id="GO:0005737">
    <property type="term" value="C:cytoplasm"/>
    <property type="evidence" value="ECO:0007669"/>
    <property type="project" value="UniProtKB-SubCell"/>
</dbReference>
<proteinExistence type="predicted"/>
<evidence type="ECO:0000313" key="8">
    <source>
        <dbReference type="EMBL" id="KEF56814.1"/>
    </source>
</evidence>
<sequence length="397" mass="43387">MSIAPIITFKAGLCDLDTSSSPYKVKPLPTPGYIYLHEEDEQLLHLCWRPRSAALENPELDLLMFPTDCTFTPLQPDSDSPSTKRPNGRIYVLKFSSSSQRHFFWLQSKSQHPQGDVSWFSPRDYKLGQIVNNLLQGEEVDVQQEIAQLPQDQDGPDDDDEPMEDVEGTNHDRNRRPSGSGGAGADATGGDVREEGEQSREGGADGGRAATEELDANTIVQNFIQSMGGNQGQGQRSAPQEKIFTTLADLLTPVSTIPWIESADADLVDRLLQYLPPALVTLAQEADDMADLNTDHASIQAAEQALSLAQKKDILRRVLRSPQLSQSLASLTVALRDGGLPSISEALNIPVRNGGYMRRGGVPLGGGEAVEAFLEGVKDSVKKEDQRGNHQDRMDTE</sequence>
<keyword evidence="5" id="KW-0539">Nucleus</keyword>
<dbReference type="Proteomes" id="UP000027920">
    <property type="component" value="Unassembled WGS sequence"/>
</dbReference>
<dbReference type="PROSITE" id="PS51917">
    <property type="entry name" value="PRU"/>
    <property type="match status" value="1"/>
</dbReference>
<evidence type="ECO:0000256" key="5">
    <source>
        <dbReference type="ARBA" id="ARBA00023242"/>
    </source>
</evidence>
<dbReference type="Pfam" id="PF04683">
    <property type="entry name" value="Rpn13_ADRM1_Pru"/>
    <property type="match status" value="1"/>
</dbReference>
<comment type="subcellular location">
    <subcellularLocation>
        <location evidence="2">Cytoplasm</location>
    </subcellularLocation>
    <subcellularLocation>
        <location evidence="1">Nucleus</location>
    </subcellularLocation>
</comment>
<evidence type="ECO:0000256" key="4">
    <source>
        <dbReference type="ARBA" id="ARBA00022942"/>
    </source>
</evidence>
<dbReference type="GO" id="GO:0061133">
    <property type="term" value="F:endopeptidase activator activity"/>
    <property type="evidence" value="ECO:0007669"/>
    <property type="project" value="TreeGrafter"/>
</dbReference>
<name>A0A072P9P7_9EURO</name>
<keyword evidence="4" id="KW-0647">Proteasome</keyword>
<comment type="caution">
    <text evidence="8">The sequence shown here is derived from an EMBL/GenBank/DDBJ whole genome shotgun (WGS) entry which is preliminary data.</text>
</comment>
<dbReference type="Pfam" id="PF16550">
    <property type="entry name" value="RPN13_C"/>
    <property type="match status" value="1"/>
</dbReference>
<accession>A0A072P9P7</accession>
<feature type="domain" description="Pru" evidence="7">
    <location>
        <begin position="1"/>
        <end position="138"/>
    </location>
</feature>
<keyword evidence="3" id="KW-0963">Cytoplasm</keyword>
<evidence type="ECO:0000313" key="9">
    <source>
        <dbReference type="Proteomes" id="UP000027920"/>
    </source>
</evidence>
<dbReference type="RefSeq" id="XP_013259404.1">
    <property type="nucleotide sequence ID" value="XM_013403950.1"/>
</dbReference>